<evidence type="ECO:0000256" key="8">
    <source>
        <dbReference type="ARBA" id="ARBA00022967"/>
    </source>
</evidence>
<proteinExistence type="inferred from homology"/>
<comment type="subunit">
    <text evidence="16">Composed of six subunits; NqrA, NqrB, NqrC, NqrD, NqrE and NqrF.</text>
</comment>
<comment type="subcellular location">
    <subcellularLocation>
        <location evidence="16">Cell membrane</location>
        <topology evidence="16">Multi-pass membrane protein</topology>
    </subcellularLocation>
</comment>
<comment type="caution">
    <text evidence="18">The sequence shown here is derived from an EMBL/GenBank/DDBJ whole genome shotgun (WGS) entry which is preliminary data.</text>
</comment>
<dbReference type="HAMAP" id="MF_00426">
    <property type="entry name" value="NqrB"/>
    <property type="match status" value="1"/>
</dbReference>
<dbReference type="RefSeq" id="WP_147098922.1">
    <property type="nucleotide sequence ID" value="NZ_VOOS01000002.1"/>
</dbReference>
<comment type="cofactor">
    <cofactor evidence="16 17">
        <name>FMN</name>
        <dbReference type="ChEBI" id="CHEBI:58210"/>
    </cofactor>
</comment>
<comment type="function">
    <text evidence="16">NQR complex catalyzes the reduction of ubiquinone-1 to ubiquinol by two successive reactions, coupled with the transport of Na(+) ions from the cytoplasm to the periplasm. NqrA to NqrE are probably involved in the second step, the conversion of ubisemiquinone to ubiquinol.</text>
</comment>
<feature type="transmembrane region" description="Helical" evidence="16">
    <location>
        <begin position="55"/>
        <end position="72"/>
    </location>
</feature>
<keyword evidence="11 16" id="KW-0915">Sodium</keyword>
<keyword evidence="1 16" id="KW-0813">Transport</keyword>
<keyword evidence="2 16" id="KW-1003">Cell membrane</keyword>
<dbReference type="EC" id="7.2.1.1" evidence="16"/>
<keyword evidence="19" id="KW-1185">Reference proteome</keyword>
<dbReference type="InterPro" id="IPR010966">
    <property type="entry name" value="NqrB"/>
</dbReference>
<keyword evidence="12 16" id="KW-0406">Ion transport</keyword>
<evidence type="ECO:0000313" key="18">
    <source>
        <dbReference type="EMBL" id="TXB65762.1"/>
    </source>
</evidence>
<evidence type="ECO:0000256" key="7">
    <source>
        <dbReference type="ARBA" id="ARBA00022692"/>
    </source>
</evidence>
<feature type="transmembrane region" description="Helical" evidence="16">
    <location>
        <begin position="245"/>
        <end position="273"/>
    </location>
</feature>
<dbReference type="GO" id="GO:0055085">
    <property type="term" value="P:transmembrane transport"/>
    <property type="evidence" value="ECO:0007669"/>
    <property type="project" value="InterPro"/>
</dbReference>
<protein>
    <recommendedName>
        <fullName evidence="16">Na(+)-translocating NADH-quinone reductase subunit B</fullName>
        <shortName evidence="16">Na(+)-NQR subunit B</shortName>
        <shortName evidence="16">Na(+)-translocating NQR subunit B</shortName>
        <ecNumber evidence="16">7.2.1.1</ecNumber>
    </recommendedName>
    <alternativeName>
        <fullName evidence="16">NQR complex subunit B</fullName>
    </alternativeName>
    <alternativeName>
        <fullName evidence="16">NQR-1 subunit B</fullName>
    </alternativeName>
</protein>
<evidence type="ECO:0000256" key="12">
    <source>
        <dbReference type="ARBA" id="ARBA00023065"/>
    </source>
</evidence>
<dbReference type="InterPro" id="IPR004338">
    <property type="entry name" value="NqrB/RnfD"/>
</dbReference>
<evidence type="ECO:0000256" key="13">
    <source>
        <dbReference type="ARBA" id="ARBA00023075"/>
    </source>
</evidence>
<sequence>MKALEQFMQKMKPKADGKFPLAHAVWDGTYTFLFVPGHTNHNGTHIRDSIDLKRTMIMVVLALIPSLLFGIYNVGHQHFLAIGEMAEFMDKFLYGALKVLPIVIISYGVGLGVEFVFAAINKHAIQEGFLVSGMLIPLIMPVDVPLWMVAVATIFAVVIGKEVFGGTGMNVVNVALVARAFLFFAYPTKMSGDKVWISLGDGTAVDGFSGATPLGKAVEGGVEAIPSIMDSIIGLIPGSIGETSVIAIGLGALILILTGIGSFRIMLSMFVGGLLTGLVFNAVGGNPYLEVPALHQLMLGGFAFGAVFMATDPVTASQTAKGKIVYGLLIGIIAMLIRVANPAYPEGVMLAILIGNVFAPLIDHVVVNANIKKRLKRVKIA</sequence>
<keyword evidence="10 16" id="KW-0520">NAD</keyword>
<dbReference type="PANTHER" id="PTHR30578">
    <property type="entry name" value="ELECTRON TRANSPORT COMPLEX PROTEIN RNFD"/>
    <property type="match status" value="1"/>
</dbReference>
<evidence type="ECO:0000256" key="3">
    <source>
        <dbReference type="ARBA" id="ARBA00022519"/>
    </source>
</evidence>
<organism evidence="18 19">
    <name type="scientific">Vicingus serpentipes</name>
    <dbReference type="NCBI Taxonomy" id="1926625"/>
    <lineage>
        <taxon>Bacteria</taxon>
        <taxon>Pseudomonadati</taxon>
        <taxon>Bacteroidota</taxon>
        <taxon>Flavobacteriia</taxon>
        <taxon>Flavobacteriales</taxon>
        <taxon>Vicingaceae</taxon>
        <taxon>Vicingus</taxon>
    </lineage>
</organism>
<evidence type="ECO:0000256" key="17">
    <source>
        <dbReference type="PIRSR" id="PIRSR016055-50"/>
    </source>
</evidence>
<keyword evidence="8 16" id="KW-1278">Translocase</keyword>
<keyword evidence="14 16" id="KW-0472">Membrane</keyword>
<dbReference type="NCBIfam" id="TIGR01937">
    <property type="entry name" value="nqrB"/>
    <property type="match status" value="1"/>
</dbReference>
<keyword evidence="7 16" id="KW-0812">Transmembrane</keyword>
<dbReference type="NCBIfam" id="NF003756">
    <property type="entry name" value="PRK05349.1"/>
    <property type="match status" value="1"/>
</dbReference>
<dbReference type="PANTHER" id="PTHR30578:SF1">
    <property type="entry name" value="NA(+)-TRANSLOCATING NADH-QUINONE REDUCTASE SUBUNIT B"/>
    <property type="match status" value="1"/>
</dbReference>
<evidence type="ECO:0000256" key="15">
    <source>
        <dbReference type="ARBA" id="ARBA00023201"/>
    </source>
</evidence>
<dbReference type="GO" id="GO:0016655">
    <property type="term" value="F:oxidoreductase activity, acting on NAD(P)H, quinone or similar compound as acceptor"/>
    <property type="evidence" value="ECO:0007669"/>
    <property type="project" value="UniProtKB-UniRule"/>
</dbReference>
<name>A0A5C6RWK5_9FLAO</name>
<keyword evidence="9 16" id="KW-1133">Transmembrane helix</keyword>
<dbReference type="GO" id="GO:0006814">
    <property type="term" value="P:sodium ion transport"/>
    <property type="evidence" value="ECO:0007669"/>
    <property type="project" value="UniProtKB-UniRule"/>
</dbReference>
<feature type="transmembrane region" description="Helical" evidence="16">
    <location>
        <begin position="129"/>
        <end position="157"/>
    </location>
</feature>
<evidence type="ECO:0000256" key="10">
    <source>
        <dbReference type="ARBA" id="ARBA00023027"/>
    </source>
</evidence>
<evidence type="ECO:0000256" key="14">
    <source>
        <dbReference type="ARBA" id="ARBA00023136"/>
    </source>
</evidence>
<feature type="transmembrane region" description="Helical" evidence="16">
    <location>
        <begin position="163"/>
        <end position="186"/>
    </location>
</feature>
<evidence type="ECO:0000256" key="11">
    <source>
        <dbReference type="ARBA" id="ARBA00023053"/>
    </source>
</evidence>
<feature type="transmembrane region" description="Helical" evidence="16">
    <location>
        <begin position="347"/>
        <end position="367"/>
    </location>
</feature>
<dbReference type="GO" id="GO:0010181">
    <property type="term" value="F:FMN binding"/>
    <property type="evidence" value="ECO:0007669"/>
    <property type="project" value="InterPro"/>
</dbReference>
<keyword evidence="15 16" id="KW-0739">Sodium transport</keyword>
<feature type="transmembrane region" description="Helical" evidence="16">
    <location>
        <begin position="323"/>
        <end position="341"/>
    </location>
</feature>
<dbReference type="OrthoDB" id="9776359at2"/>
<dbReference type="AlphaFoldDB" id="A0A5C6RWK5"/>
<evidence type="ECO:0000256" key="5">
    <source>
        <dbReference type="ARBA" id="ARBA00022630"/>
    </source>
</evidence>
<feature type="transmembrane region" description="Helical" evidence="16">
    <location>
        <begin position="293"/>
        <end position="311"/>
    </location>
</feature>
<keyword evidence="3" id="KW-0997">Cell inner membrane</keyword>
<evidence type="ECO:0000256" key="2">
    <source>
        <dbReference type="ARBA" id="ARBA00022475"/>
    </source>
</evidence>
<dbReference type="GO" id="GO:0005886">
    <property type="term" value="C:plasma membrane"/>
    <property type="evidence" value="ECO:0007669"/>
    <property type="project" value="UniProtKB-SubCell"/>
</dbReference>
<dbReference type="EMBL" id="VOOS01000002">
    <property type="protein sequence ID" value="TXB65762.1"/>
    <property type="molecule type" value="Genomic_DNA"/>
</dbReference>
<dbReference type="Proteomes" id="UP000321721">
    <property type="component" value="Unassembled WGS sequence"/>
</dbReference>
<reference evidence="18 19" key="1">
    <citation type="submission" date="2019-08" db="EMBL/GenBank/DDBJ databases">
        <title>Genome of Vicingus serpentipes NCIMB 15042.</title>
        <authorList>
            <person name="Bowman J.P."/>
        </authorList>
    </citation>
    <scope>NUCLEOTIDE SEQUENCE [LARGE SCALE GENOMIC DNA]</scope>
    <source>
        <strain evidence="18 19">NCIMB 15042</strain>
    </source>
</reference>
<keyword evidence="5 16" id="KW-0285">Flavoprotein</keyword>
<evidence type="ECO:0000256" key="9">
    <source>
        <dbReference type="ARBA" id="ARBA00022989"/>
    </source>
</evidence>
<comment type="catalytic activity">
    <reaction evidence="16">
        <text>a ubiquinone + n Na(+)(in) + NADH + H(+) = a ubiquinol + n Na(+)(out) + NAD(+)</text>
        <dbReference type="Rhea" id="RHEA:47748"/>
        <dbReference type="Rhea" id="RHEA-COMP:9565"/>
        <dbReference type="Rhea" id="RHEA-COMP:9566"/>
        <dbReference type="ChEBI" id="CHEBI:15378"/>
        <dbReference type="ChEBI" id="CHEBI:16389"/>
        <dbReference type="ChEBI" id="CHEBI:17976"/>
        <dbReference type="ChEBI" id="CHEBI:29101"/>
        <dbReference type="ChEBI" id="CHEBI:57540"/>
        <dbReference type="ChEBI" id="CHEBI:57945"/>
        <dbReference type="EC" id="7.2.1.1"/>
    </reaction>
</comment>
<gene>
    <name evidence="16" type="primary">nqrB</name>
    <name evidence="18" type="ORF">FRY74_04135</name>
</gene>
<evidence type="ECO:0000256" key="6">
    <source>
        <dbReference type="ARBA" id="ARBA00022643"/>
    </source>
</evidence>
<feature type="modified residue" description="FMN phosphoryl threonine" evidence="16 17">
    <location>
        <position position="212"/>
    </location>
</feature>
<dbReference type="PIRSF" id="PIRSF016055">
    <property type="entry name" value="NADH-UbQ_OxRdtase_B_su"/>
    <property type="match status" value="1"/>
</dbReference>
<keyword evidence="13 16" id="KW-0830">Ubiquinone</keyword>
<evidence type="ECO:0000313" key="19">
    <source>
        <dbReference type="Proteomes" id="UP000321721"/>
    </source>
</evidence>
<keyword evidence="4 16" id="KW-0597">Phosphoprotein</keyword>
<evidence type="ECO:0000256" key="1">
    <source>
        <dbReference type="ARBA" id="ARBA00022448"/>
    </source>
</evidence>
<keyword evidence="6 16" id="KW-0288">FMN</keyword>
<dbReference type="GO" id="GO:0022904">
    <property type="term" value="P:respiratory electron transport chain"/>
    <property type="evidence" value="ECO:0007669"/>
    <property type="project" value="InterPro"/>
</dbReference>
<dbReference type="Pfam" id="PF03116">
    <property type="entry name" value="NQR2_RnfD_RnfE"/>
    <property type="match status" value="1"/>
</dbReference>
<evidence type="ECO:0000256" key="4">
    <source>
        <dbReference type="ARBA" id="ARBA00022553"/>
    </source>
</evidence>
<evidence type="ECO:0000256" key="16">
    <source>
        <dbReference type="HAMAP-Rule" id="MF_00426"/>
    </source>
</evidence>
<accession>A0A5C6RWK5</accession>
<feature type="transmembrane region" description="Helical" evidence="16">
    <location>
        <begin position="92"/>
        <end position="117"/>
    </location>
</feature>
<comment type="similarity">
    <text evidence="16">Belongs to the NqrB/RnfD family.</text>
</comment>